<comment type="caution">
    <text evidence="1">The sequence shown here is derived from an EMBL/GenBank/DDBJ whole genome shotgun (WGS) entry which is preliminary data.</text>
</comment>
<dbReference type="AlphaFoldDB" id="A0A484AQD8"/>
<reference evidence="1 2" key="1">
    <citation type="journal article" date="2019" name="J. Hered.">
        <title>An Improved Genome Assembly for Drosophila navojoa, the Basal Species in the mojavensis Cluster.</title>
        <authorList>
            <person name="Vanderlinde T."/>
            <person name="Dupim E.G."/>
            <person name="Nazario-Yepiz N.O."/>
            <person name="Carvalho A.B."/>
        </authorList>
    </citation>
    <scope>NUCLEOTIDE SEQUENCE [LARGE SCALE GENOMIC DNA]</scope>
    <source>
        <strain evidence="1">Navoj_Jal97</strain>
        <tissue evidence="1">Whole organism</tissue>
    </source>
</reference>
<feature type="non-terminal residue" evidence="1">
    <location>
        <position position="1"/>
    </location>
</feature>
<dbReference type="Proteomes" id="UP000295192">
    <property type="component" value="Unassembled WGS sequence"/>
</dbReference>
<name>A0A484AQD8_DRONA</name>
<protein>
    <submittedName>
        <fullName evidence="1">Uncharacterized protein</fullName>
    </submittedName>
</protein>
<dbReference type="EMBL" id="LSRL02009324">
    <property type="protein sequence ID" value="TDG38170.1"/>
    <property type="molecule type" value="Genomic_DNA"/>
</dbReference>
<dbReference type="GO" id="GO:0006355">
    <property type="term" value="P:regulation of DNA-templated transcription"/>
    <property type="evidence" value="ECO:0007669"/>
    <property type="project" value="TreeGrafter"/>
</dbReference>
<sequence>NPFYRPRSNDTESNDELVNALAFYEHMLNLAVRVVMRLLTSNESPTEWITPQLHRNLLYNHFLMSVPLLCDLVVALGDVSEQNVKTLQNIFDAVVSIQPDYKNDLKEGLSFYEDAFLSMQIQVENEGCEGAGGGTPLDPNADTPYDDVVVFALDCAHTLRLLIKFYPALLSVCEQLKIVQ</sequence>
<dbReference type="InterPro" id="IPR052586">
    <property type="entry name" value="ASCC2"/>
</dbReference>
<organism evidence="1 2">
    <name type="scientific">Drosophila navojoa</name>
    <name type="common">Fruit fly</name>
    <dbReference type="NCBI Taxonomy" id="7232"/>
    <lineage>
        <taxon>Eukaryota</taxon>
        <taxon>Metazoa</taxon>
        <taxon>Ecdysozoa</taxon>
        <taxon>Arthropoda</taxon>
        <taxon>Hexapoda</taxon>
        <taxon>Insecta</taxon>
        <taxon>Pterygota</taxon>
        <taxon>Neoptera</taxon>
        <taxon>Endopterygota</taxon>
        <taxon>Diptera</taxon>
        <taxon>Brachycera</taxon>
        <taxon>Muscomorpha</taxon>
        <taxon>Ephydroidea</taxon>
        <taxon>Drosophilidae</taxon>
        <taxon>Drosophila</taxon>
    </lineage>
</organism>
<dbReference type="PANTHER" id="PTHR21494">
    <property type="entry name" value="ACTIVATING SIGNAL COINTEGRATOR 1 COMPLEX SUBUNIT 2 ASC-1 COMPLEX SUBUNIT P100"/>
    <property type="match status" value="1"/>
</dbReference>
<feature type="non-terminal residue" evidence="1">
    <location>
        <position position="180"/>
    </location>
</feature>
<gene>
    <name evidence="1" type="ORF">AWZ03_015408</name>
</gene>
<dbReference type="PANTHER" id="PTHR21494:SF0">
    <property type="entry name" value="ACTIVATING SIGNAL COINTEGRATOR 1 COMPLEX SUBUNIT 2"/>
    <property type="match status" value="1"/>
</dbReference>
<evidence type="ECO:0000313" key="1">
    <source>
        <dbReference type="EMBL" id="TDG38170.1"/>
    </source>
</evidence>
<proteinExistence type="predicted"/>
<dbReference type="STRING" id="7232.A0A484AQD8"/>
<evidence type="ECO:0000313" key="2">
    <source>
        <dbReference type="Proteomes" id="UP000295192"/>
    </source>
</evidence>
<keyword evidence="2" id="KW-1185">Reference proteome</keyword>
<accession>A0A484AQD8</accession>
<dbReference type="GO" id="GO:0043130">
    <property type="term" value="F:ubiquitin binding"/>
    <property type="evidence" value="ECO:0007669"/>
    <property type="project" value="TreeGrafter"/>
</dbReference>